<sequence>YNNPLCEVTILVLYYSSLHHSAYLSPCCESYGMDDLRRALEIELDRLKLLVQKYTSEDHSPKYWNRCAAHNCVDCYCHLQPRIGQREHRPLYEHWMHCKCCTDRCHTSHVHSNTYDAGFVPPARQNNLHYDSALNSQKYAESDDVIERRKFMEAFLRLHEFYRHSYPFDSEVVIELRALRAAYEHTGGSNAALLKSLDSTLDEAVRVDANHHVGTLSSSFDPSYNYSRYIPPYCSGDYPRWTPNREFGRRRTELDRLLDPQSERIRRF</sequence>
<evidence type="ECO:0000313" key="2">
    <source>
        <dbReference type="Proteomes" id="UP000324629"/>
    </source>
</evidence>
<dbReference type="AlphaFoldDB" id="A0A5J4NIY4"/>
<organism evidence="1 2">
    <name type="scientific">Paragonimus westermani</name>
    <dbReference type="NCBI Taxonomy" id="34504"/>
    <lineage>
        <taxon>Eukaryota</taxon>
        <taxon>Metazoa</taxon>
        <taxon>Spiralia</taxon>
        <taxon>Lophotrochozoa</taxon>
        <taxon>Platyhelminthes</taxon>
        <taxon>Trematoda</taxon>
        <taxon>Digenea</taxon>
        <taxon>Plagiorchiida</taxon>
        <taxon>Troglotremata</taxon>
        <taxon>Troglotrematidae</taxon>
        <taxon>Paragonimus</taxon>
    </lineage>
</organism>
<protein>
    <submittedName>
        <fullName evidence="1">Uncharacterized protein</fullName>
    </submittedName>
</protein>
<dbReference type="Proteomes" id="UP000324629">
    <property type="component" value="Unassembled WGS sequence"/>
</dbReference>
<name>A0A5J4NIY4_9TREM</name>
<dbReference type="EMBL" id="QNGE01002524">
    <property type="protein sequence ID" value="KAA3675434.1"/>
    <property type="molecule type" value="Genomic_DNA"/>
</dbReference>
<comment type="caution">
    <text evidence="1">The sequence shown here is derived from an EMBL/GenBank/DDBJ whole genome shotgun (WGS) entry which is preliminary data.</text>
</comment>
<accession>A0A5J4NIY4</accession>
<feature type="non-terminal residue" evidence="1">
    <location>
        <position position="1"/>
    </location>
</feature>
<evidence type="ECO:0000313" key="1">
    <source>
        <dbReference type="EMBL" id="KAA3675434.1"/>
    </source>
</evidence>
<proteinExistence type="predicted"/>
<keyword evidence="2" id="KW-1185">Reference proteome</keyword>
<reference evidence="1 2" key="1">
    <citation type="journal article" date="2019" name="Gigascience">
        <title>Whole-genome sequence of the oriental lung fluke Paragonimus westermani.</title>
        <authorList>
            <person name="Oey H."/>
            <person name="Zakrzewski M."/>
            <person name="Narain K."/>
            <person name="Devi K.R."/>
            <person name="Agatsuma T."/>
            <person name="Nawaratna S."/>
            <person name="Gobert G.N."/>
            <person name="Jones M.K."/>
            <person name="Ragan M.A."/>
            <person name="McManus D.P."/>
            <person name="Krause L."/>
        </authorList>
    </citation>
    <scope>NUCLEOTIDE SEQUENCE [LARGE SCALE GENOMIC DNA]</scope>
    <source>
        <strain evidence="1 2">IND2009</strain>
    </source>
</reference>
<gene>
    <name evidence="1" type="ORF">DEA37_0014315</name>
</gene>